<evidence type="ECO:0000313" key="1">
    <source>
        <dbReference type="EMBL" id="AMW99192.1"/>
    </source>
</evidence>
<organism evidence="1 2">
    <name type="scientific">Rummeliibacillus stabekisii</name>
    <dbReference type="NCBI Taxonomy" id="241244"/>
    <lineage>
        <taxon>Bacteria</taxon>
        <taxon>Bacillati</taxon>
        <taxon>Bacillota</taxon>
        <taxon>Bacilli</taxon>
        <taxon>Bacillales</taxon>
        <taxon>Caryophanaceae</taxon>
        <taxon>Rummeliibacillus</taxon>
    </lineage>
</organism>
<dbReference type="EMBL" id="CP014806">
    <property type="protein sequence ID" value="AMW99192.1"/>
    <property type="molecule type" value="Genomic_DNA"/>
</dbReference>
<dbReference type="Proteomes" id="UP000076021">
    <property type="component" value="Chromosome"/>
</dbReference>
<reference evidence="2" key="2">
    <citation type="submission" date="2016-03" db="EMBL/GenBank/DDBJ databases">
        <authorList>
            <person name="Ploux O."/>
        </authorList>
    </citation>
    <scope>NUCLEOTIDE SEQUENCE [LARGE SCALE GENOMIC DNA]</scope>
    <source>
        <strain evidence="2">PP9</strain>
    </source>
</reference>
<dbReference type="KEGG" id="rst:ATY39_06780"/>
<keyword evidence="2" id="KW-1185">Reference proteome</keyword>
<name>A0A143HBV7_9BACL</name>
<protein>
    <submittedName>
        <fullName evidence="1">Uncharacterized protein</fullName>
    </submittedName>
</protein>
<reference evidence="1 2" key="1">
    <citation type="journal article" date="2016" name="Genome Announc.">
        <title>Whole-Genome Sequence of Rummeliibacillus stabekisii Strain PP9 Isolated from Antarctic Soil.</title>
        <authorList>
            <person name="da Mota F.F."/>
            <person name="Vollu R.E."/>
            <person name="Jurelevicius D."/>
            <person name="Seldin L."/>
        </authorList>
    </citation>
    <scope>NUCLEOTIDE SEQUENCE [LARGE SCALE GENOMIC DNA]</scope>
    <source>
        <strain evidence="1 2">PP9</strain>
    </source>
</reference>
<proteinExistence type="predicted"/>
<gene>
    <name evidence="1" type="ORF">ATY39_06780</name>
</gene>
<accession>A0A143HBV7</accession>
<dbReference type="AlphaFoldDB" id="A0A143HBV7"/>
<evidence type="ECO:0000313" key="2">
    <source>
        <dbReference type="Proteomes" id="UP000076021"/>
    </source>
</evidence>
<sequence>MYYLMAVYLEQNKTDMYYSEYDFRGCERIEVEGKRFLITNENRRIDLTNAYYILMGEGKPEYIEYSKL</sequence>